<dbReference type="AlphaFoldDB" id="A0A420DWH1"/>
<keyword evidence="1" id="KW-0472">Membrane</keyword>
<evidence type="ECO:0000313" key="2">
    <source>
        <dbReference type="EMBL" id="RKE98574.1"/>
    </source>
</evidence>
<evidence type="ECO:0008006" key="4">
    <source>
        <dbReference type="Google" id="ProtNLM"/>
    </source>
</evidence>
<name>A0A420DWH1_9FLAO</name>
<organism evidence="2 3">
    <name type="scientific">Ichthyenterobacterium magnum</name>
    <dbReference type="NCBI Taxonomy" id="1230530"/>
    <lineage>
        <taxon>Bacteria</taxon>
        <taxon>Pseudomonadati</taxon>
        <taxon>Bacteroidota</taxon>
        <taxon>Flavobacteriia</taxon>
        <taxon>Flavobacteriales</taxon>
        <taxon>Flavobacteriaceae</taxon>
        <taxon>Ichthyenterobacterium</taxon>
    </lineage>
</organism>
<feature type="transmembrane region" description="Helical" evidence="1">
    <location>
        <begin position="12"/>
        <end position="45"/>
    </location>
</feature>
<evidence type="ECO:0000313" key="3">
    <source>
        <dbReference type="Proteomes" id="UP000284892"/>
    </source>
</evidence>
<keyword evidence="1" id="KW-0812">Transmembrane</keyword>
<dbReference type="PROSITE" id="PS51257">
    <property type="entry name" value="PROKAR_LIPOPROTEIN"/>
    <property type="match status" value="1"/>
</dbReference>
<proteinExistence type="predicted"/>
<comment type="caution">
    <text evidence="2">The sequence shown here is derived from an EMBL/GenBank/DDBJ whole genome shotgun (WGS) entry which is preliminary data.</text>
</comment>
<dbReference type="NCBIfam" id="NF040945">
    <property type="entry name" value="CCC_membrane"/>
    <property type="match status" value="1"/>
</dbReference>
<keyword evidence="1" id="KW-1133">Transmembrane helix</keyword>
<sequence>MNYNKLPADPTALILGILGLVIGIAGCCCYGVLAIVPLTLGIIGLVMANKSLREFVENPEAYSPQSRSNVATAKVLNIIAIIFNGLIMIVFIILFVVYGTFMSTAIMEGIKQSQNEDYYEWENDSLYDYEEDDYIIEQDTIEIDSIKVEEVKEFENLEN</sequence>
<dbReference type="EMBL" id="RAQJ01000001">
    <property type="protein sequence ID" value="RKE98574.1"/>
    <property type="molecule type" value="Genomic_DNA"/>
</dbReference>
<gene>
    <name evidence="2" type="ORF">BXY80_0664</name>
</gene>
<protein>
    <recommendedName>
        <fullName evidence="4">DUF4190 domain-containing protein</fullName>
    </recommendedName>
</protein>
<dbReference type="OrthoDB" id="1367217at2"/>
<dbReference type="Proteomes" id="UP000284892">
    <property type="component" value="Unassembled WGS sequence"/>
</dbReference>
<accession>A0A420DWH1</accession>
<feature type="transmembrane region" description="Helical" evidence="1">
    <location>
        <begin position="75"/>
        <end position="98"/>
    </location>
</feature>
<evidence type="ECO:0000256" key="1">
    <source>
        <dbReference type="SAM" id="Phobius"/>
    </source>
</evidence>
<reference evidence="2 3" key="1">
    <citation type="submission" date="2018-09" db="EMBL/GenBank/DDBJ databases">
        <title>Genomic Encyclopedia of Archaeal and Bacterial Type Strains, Phase II (KMG-II): from individual species to whole genera.</title>
        <authorList>
            <person name="Goeker M."/>
        </authorList>
    </citation>
    <scope>NUCLEOTIDE SEQUENCE [LARGE SCALE GENOMIC DNA]</scope>
    <source>
        <strain evidence="2 3">DSM 26283</strain>
    </source>
</reference>
<dbReference type="RefSeq" id="WP_120199779.1">
    <property type="nucleotide sequence ID" value="NZ_RAQJ01000001.1"/>
</dbReference>
<keyword evidence="3" id="KW-1185">Reference proteome</keyword>